<sequence>MDKEQQAWLFKAEPKDCQNMYSLLSNIELALLNADACYSTLHGDGQQVDCLSCLGPLP</sequence>
<protein>
    <submittedName>
        <fullName evidence="1">Uncharacterized protein</fullName>
    </submittedName>
</protein>
<dbReference type="AlphaFoldDB" id="A0AA43Z907"/>
<accession>A0AA43Z907</accession>
<reference evidence="1" key="1">
    <citation type="submission" date="2020-03" db="EMBL/GenBank/DDBJ databases">
        <title>Genome assembly of Azotobacter chroococcum W5.</title>
        <authorList>
            <person name="Kannepalli A."/>
        </authorList>
    </citation>
    <scope>NUCLEOTIDE SEQUENCE</scope>
    <source>
        <strain evidence="1">W5</strain>
    </source>
</reference>
<organism evidence="1 2">
    <name type="scientific">Azotobacter chroococcum</name>
    <dbReference type="NCBI Taxonomy" id="353"/>
    <lineage>
        <taxon>Bacteria</taxon>
        <taxon>Pseudomonadati</taxon>
        <taxon>Pseudomonadota</taxon>
        <taxon>Gammaproteobacteria</taxon>
        <taxon>Pseudomonadales</taxon>
        <taxon>Pseudomonadaceae</taxon>
        <taxon>Azotobacter</taxon>
    </lineage>
</organism>
<comment type="caution">
    <text evidence="1">The sequence shown here is derived from an EMBL/GenBank/DDBJ whole genome shotgun (WGS) entry which is preliminary data.</text>
</comment>
<proteinExistence type="predicted"/>
<dbReference type="EMBL" id="JAAPAP010000010">
    <property type="protein sequence ID" value="NHN78421.1"/>
    <property type="molecule type" value="Genomic_DNA"/>
</dbReference>
<dbReference type="RefSeq" id="WP_165893142.1">
    <property type="nucleotide sequence ID" value="NZ_JAAPAP010000010.1"/>
</dbReference>
<gene>
    <name evidence="1" type="ORF">HA520_14230</name>
</gene>
<evidence type="ECO:0000313" key="1">
    <source>
        <dbReference type="EMBL" id="NHN78421.1"/>
    </source>
</evidence>
<evidence type="ECO:0000313" key="2">
    <source>
        <dbReference type="Proteomes" id="UP000736384"/>
    </source>
</evidence>
<dbReference type="Proteomes" id="UP000736384">
    <property type="component" value="Unassembled WGS sequence"/>
</dbReference>
<name>A0AA43Z907_9GAMM</name>